<dbReference type="EMBL" id="CAJJDN010000033">
    <property type="protein sequence ID" value="CAD8075326.1"/>
    <property type="molecule type" value="Genomic_DNA"/>
</dbReference>
<comment type="caution">
    <text evidence="1">The sequence shown here is derived from an EMBL/GenBank/DDBJ whole genome shotgun (WGS) entry which is preliminary data.</text>
</comment>
<dbReference type="Proteomes" id="UP000692954">
    <property type="component" value="Unassembled WGS sequence"/>
</dbReference>
<protein>
    <submittedName>
        <fullName evidence="1">Uncharacterized protein</fullName>
    </submittedName>
</protein>
<dbReference type="AlphaFoldDB" id="A0A8S1MFB5"/>
<evidence type="ECO:0000313" key="2">
    <source>
        <dbReference type="Proteomes" id="UP000692954"/>
    </source>
</evidence>
<gene>
    <name evidence="1" type="ORF">PSON_ATCC_30995.1.T0330171</name>
</gene>
<evidence type="ECO:0000313" key="1">
    <source>
        <dbReference type="EMBL" id="CAD8075326.1"/>
    </source>
</evidence>
<keyword evidence="2" id="KW-1185">Reference proteome</keyword>
<sequence>MPEEQMQQIKIEPKVLKEQDYNQHLIIDVQHNKTTIQHQIKAICNYLKYQQISFETQIQPNVGQFIKNQQSQFVSSQLRKSPSFRVKNYHPQEIVNTVVQQTNQNQIQSNNEKIERINRINFLGDLLQQMSGNNQQAKLSIVTELTTVPKKTAAILNFQNEKEENIEELHFYLVESQQRIKQHTYVLEQQKYLS</sequence>
<reference evidence="1" key="1">
    <citation type="submission" date="2021-01" db="EMBL/GenBank/DDBJ databases">
        <authorList>
            <consortium name="Genoscope - CEA"/>
            <person name="William W."/>
        </authorList>
    </citation>
    <scope>NUCLEOTIDE SEQUENCE</scope>
</reference>
<proteinExistence type="predicted"/>
<organism evidence="1 2">
    <name type="scientific">Paramecium sonneborni</name>
    <dbReference type="NCBI Taxonomy" id="65129"/>
    <lineage>
        <taxon>Eukaryota</taxon>
        <taxon>Sar</taxon>
        <taxon>Alveolata</taxon>
        <taxon>Ciliophora</taxon>
        <taxon>Intramacronucleata</taxon>
        <taxon>Oligohymenophorea</taxon>
        <taxon>Peniculida</taxon>
        <taxon>Parameciidae</taxon>
        <taxon>Paramecium</taxon>
    </lineage>
</organism>
<accession>A0A8S1MFB5</accession>
<name>A0A8S1MFB5_9CILI</name>